<evidence type="ECO:0000256" key="4">
    <source>
        <dbReference type="ARBA" id="ARBA00022989"/>
    </source>
</evidence>
<keyword evidence="3 12" id="KW-0812">Transmembrane</keyword>
<dbReference type="PANTHER" id="PTHR18945">
    <property type="entry name" value="NEUROTRANSMITTER GATED ION CHANNEL"/>
    <property type="match status" value="1"/>
</dbReference>
<dbReference type="GO" id="GO:0022848">
    <property type="term" value="F:acetylcholine-gated monoatomic cation-selective channel activity"/>
    <property type="evidence" value="ECO:0007669"/>
    <property type="project" value="InterPro"/>
</dbReference>
<keyword evidence="1" id="KW-0813">Transport</keyword>
<dbReference type="EMBL" id="CAJNOQ010014999">
    <property type="protein sequence ID" value="CAF1352876.1"/>
    <property type="molecule type" value="Genomic_DNA"/>
</dbReference>
<dbReference type="GO" id="GO:0045211">
    <property type="term" value="C:postsynaptic membrane"/>
    <property type="evidence" value="ECO:0007669"/>
    <property type="project" value="InterPro"/>
</dbReference>
<dbReference type="PRINTS" id="PR00252">
    <property type="entry name" value="NRIONCHANNEL"/>
</dbReference>
<reference evidence="14" key="1">
    <citation type="submission" date="2021-02" db="EMBL/GenBank/DDBJ databases">
        <authorList>
            <person name="Nowell W R."/>
        </authorList>
    </citation>
    <scope>NUCLEOTIDE SEQUENCE</scope>
</reference>
<evidence type="ECO:0000256" key="9">
    <source>
        <dbReference type="ARBA" id="ARBA00023286"/>
    </source>
</evidence>
<feature type="domain" description="Neurotransmitter-gated ion-channel ligand-binding" evidence="13">
    <location>
        <begin position="6"/>
        <end position="125"/>
    </location>
</feature>
<dbReference type="Proteomes" id="UP000681722">
    <property type="component" value="Unassembled WGS sequence"/>
</dbReference>
<name>A0A815HKS5_9BILA</name>
<dbReference type="InterPro" id="IPR038050">
    <property type="entry name" value="Neuro_actylchol_rec"/>
</dbReference>
<evidence type="ECO:0000259" key="13">
    <source>
        <dbReference type="Pfam" id="PF02931"/>
    </source>
</evidence>
<dbReference type="InterPro" id="IPR036734">
    <property type="entry name" value="Neur_chan_lig-bd_sf"/>
</dbReference>
<dbReference type="CDD" id="cd19051">
    <property type="entry name" value="LGIC_TM_cation"/>
    <property type="match status" value="1"/>
</dbReference>
<dbReference type="GO" id="GO:0004888">
    <property type="term" value="F:transmembrane signaling receptor activity"/>
    <property type="evidence" value="ECO:0007669"/>
    <property type="project" value="InterPro"/>
</dbReference>
<evidence type="ECO:0000313" key="16">
    <source>
        <dbReference type="Proteomes" id="UP000663829"/>
    </source>
</evidence>
<dbReference type="InterPro" id="IPR006201">
    <property type="entry name" value="Neur_channel"/>
</dbReference>
<comment type="caution">
    <text evidence="14">The sequence shown here is derived from an EMBL/GenBank/DDBJ whole genome shotgun (WGS) entry which is preliminary data.</text>
</comment>
<evidence type="ECO:0000313" key="15">
    <source>
        <dbReference type="EMBL" id="CAF4224327.1"/>
    </source>
</evidence>
<keyword evidence="8" id="KW-0675">Receptor</keyword>
<feature type="non-terminal residue" evidence="14">
    <location>
        <position position="216"/>
    </location>
</feature>
<dbReference type="Pfam" id="PF02931">
    <property type="entry name" value="Neur_chan_LBD"/>
    <property type="match status" value="1"/>
</dbReference>
<keyword evidence="5" id="KW-0770">Synapse</keyword>
<accession>A0A815HKS5</accession>
<dbReference type="PRINTS" id="PR00254">
    <property type="entry name" value="NICOTINICR"/>
</dbReference>
<dbReference type="AlphaFoldDB" id="A0A815HKS5"/>
<evidence type="ECO:0000256" key="3">
    <source>
        <dbReference type="ARBA" id="ARBA00022692"/>
    </source>
</evidence>
<evidence type="ECO:0000313" key="14">
    <source>
        <dbReference type="EMBL" id="CAF1352876.1"/>
    </source>
</evidence>
<dbReference type="SUPFAM" id="SSF63712">
    <property type="entry name" value="Nicotinic receptor ligand binding domain-like"/>
    <property type="match status" value="1"/>
</dbReference>
<comment type="subcellular location">
    <subcellularLocation>
        <location evidence="11">Synaptic cell membrane</location>
        <topology evidence="11">Multi-pass membrane protein</topology>
    </subcellularLocation>
</comment>
<dbReference type="Gene3D" id="2.70.170.10">
    <property type="entry name" value="Neurotransmitter-gated ion-channel ligand-binding domain"/>
    <property type="match status" value="1"/>
</dbReference>
<gene>
    <name evidence="14" type="ORF">GPM918_LOCUS30999</name>
    <name evidence="15" type="ORF">SRO942_LOCUS31631</name>
</gene>
<evidence type="ECO:0000256" key="6">
    <source>
        <dbReference type="ARBA" id="ARBA00023065"/>
    </source>
</evidence>
<dbReference type="SUPFAM" id="SSF90112">
    <property type="entry name" value="Neurotransmitter-gated ion-channel transmembrane pore"/>
    <property type="match status" value="1"/>
</dbReference>
<dbReference type="OrthoDB" id="5975154at2759"/>
<evidence type="ECO:0000256" key="12">
    <source>
        <dbReference type="SAM" id="Phobius"/>
    </source>
</evidence>
<evidence type="ECO:0000256" key="1">
    <source>
        <dbReference type="ARBA" id="ARBA00022448"/>
    </source>
</evidence>
<dbReference type="InterPro" id="IPR006202">
    <property type="entry name" value="Neur_chan_lig-bd"/>
</dbReference>
<keyword evidence="6" id="KW-0406">Ion transport</keyword>
<feature type="transmembrane region" description="Helical" evidence="12">
    <location>
        <begin position="182"/>
        <end position="205"/>
    </location>
</feature>
<dbReference type="Gene3D" id="1.20.58.390">
    <property type="entry name" value="Neurotransmitter-gated ion-channel transmembrane domain"/>
    <property type="match status" value="1"/>
</dbReference>
<keyword evidence="4 12" id="KW-1133">Transmembrane helix</keyword>
<keyword evidence="10" id="KW-0407">Ion channel</keyword>
<proteinExistence type="predicted"/>
<evidence type="ECO:0000256" key="8">
    <source>
        <dbReference type="ARBA" id="ARBA00023170"/>
    </source>
</evidence>
<dbReference type="Proteomes" id="UP000663829">
    <property type="component" value="Unassembled WGS sequence"/>
</dbReference>
<keyword evidence="7 12" id="KW-0472">Membrane</keyword>
<dbReference type="EMBL" id="CAJOBC010065407">
    <property type="protein sequence ID" value="CAF4224327.1"/>
    <property type="molecule type" value="Genomic_DNA"/>
</dbReference>
<evidence type="ECO:0000256" key="11">
    <source>
        <dbReference type="ARBA" id="ARBA00034099"/>
    </source>
</evidence>
<evidence type="ECO:0000256" key="2">
    <source>
        <dbReference type="ARBA" id="ARBA00022475"/>
    </source>
</evidence>
<evidence type="ECO:0000256" key="10">
    <source>
        <dbReference type="ARBA" id="ARBA00023303"/>
    </source>
</evidence>
<protein>
    <recommendedName>
        <fullName evidence="13">Neurotransmitter-gated ion-channel ligand-binding domain-containing protein</fullName>
    </recommendedName>
</protein>
<evidence type="ECO:0000256" key="7">
    <source>
        <dbReference type="ARBA" id="ARBA00023136"/>
    </source>
</evidence>
<organism evidence="14 16">
    <name type="scientific">Didymodactylos carnosus</name>
    <dbReference type="NCBI Taxonomy" id="1234261"/>
    <lineage>
        <taxon>Eukaryota</taxon>
        <taxon>Metazoa</taxon>
        <taxon>Spiralia</taxon>
        <taxon>Gnathifera</taxon>
        <taxon>Rotifera</taxon>
        <taxon>Eurotatoria</taxon>
        <taxon>Bdelloidea</taxon>
        <taxon>Philodinida</taxon>
        <taxon>Philodinidae</taxon>
        <taxon>Didymodactylos</taxon>
    </lineage>
</organism>
<keyword evidence="16" id="KW-1185">Reference proteome</keyword>
<keyword evidence="2" id="KW-1003">Cell membrane</keyword>
<dbReference type="InterPro" id="IPR036719">
    <property type="entry name" value="Neuro-gated_channel_TM_sf"/>
</dbReference>
<dbReference type="InterPro" id="IPR002394">
    <property type="entry name" value="Nicotinic_acetylcholine_rcpt"/>
</dbReference>
<sequence length="216" mass="25176">CGEHHRRLLRNIFKERQYLMHDRPVENDNDTVNVTINLALQQIIDLTWNAYNLKWIPEEYGNITTINLPSTRIWTPDILLYNSADDNFDATLKTNLIVQHTGKILFVPPGLFKATCSVDITHFPFGLNLTPENNRGQLDAYMENAEWHLIGFYAVRKATKYDCCQEKFPYVLFTIEIRRRTLYYIINIVVPCIMLSFMTILGFMLPPDSGETLTLR</sequence>
<dbReference type="CDD" id="cd18997">
    <property type="entry name" value="LGIC_ECD_nAChR"/>
    <property type="match status" value="1"/>
</dbReference>
<evidence type="ECO:0000256" key="5">
    <source>
        <dbReference type="ARBA" id="ARBA00023018"/>
    </source>
</evidence>
<keyword evidence="9" id="KW-1071">Ligand-gated ion channel</keyword>